<keyword evidence="5" id="KW-0119">Carbohydrate metabolism</keyword>
<dbReference type="AlphaFoldDB" id="A0A1I1FH66"/>
<dbReference type="CDD" id="cd00452">
    <property type="entry name" value="KDPG_aldolase"/>
    <property type="match status" value="1"/>
</dbReference>
<dbReference type="Gene3D" id="3.20.20.70">
    <property type="entry name" value="Aldolase class I"/>
    <property type="match status" value="1"/>
</dbReference>
<dbReference type="RefSeq" id="WP_091528307.1">
    <property type="nucleotide sequence ID" value="NZ_FOLT01000002.1"/>
</dbReference>
<evidence type="ECO:0000256" key="2">
    <source>
        <dbReference type="ARBA" id="ARBA00006906"/>
    </source>
</evidence>
<dbReference type="SUPFAM" id="SSF51569">
    <property type="entry name" value="Aldolase"/>
    <property type="match status" value="1"/>
</dbReference>
<proteinExistence type="inferred from homology"/>
<dbReference type="Proteomes" id="UP000199612">
    <property type="component" value="Unassembled WGS sequence"/>
</dbReference>
<dbReference type="PANTHER" id="PTHR30246:SF1">
    <property type="entry name" value="2-DEHYDRO-3-DEOXY-6-PHOSPHOGALACTONATE ALDOLASE-RELATED"/>
    <property type="match status" value="1"/>
</dbReference>
<dbReference type="Pfam" id="PF01081">
    <property type="entry name" value="Aldolase"/>
    <property type="match status" value="1"/>
</dbReference>
<dbReference type="NCBIfam" id="TIGR01182">
    <property type="entry name" value="eda"/>
    <property type="match status" value="1"/>
</dbReference>
<evidence type="ECO:0000256" key="1">
    <source>
        <dbReference type="ARBA" id="ARBA00004761"/>
    </source>
</evidence>
<gene>
    <name evidence="6" type="ORF">SAMN04488102_10247</name>
</gene>
<evidence type="ECO:0000313" key="6">
    <source>
        <dbReference type="EMBL" id="SFB97018.1"/>
    </source>
</evidence>
<comment type="subunit">
    <text evidence="3">Homotrimer.</text>
</comment>
<keyword evidence="7" id="KW-1185">Reference proteome</keyword>
<accession>A0A1I1FH66</accession>
<sequence>MTKKHGILSQLKENYLFAVIRGKSAEDATKISEAVYDGGIKNIEVTFTTPQADESIKTLAKKYADTDMVVGAGTVMDAITARLAIVAGAEFIVSPNFVPEISTVCNTYAVPYLPGCGTVTEVASAMATGVEVVKVFPGGILGPAFIKNVHGPIPHVEMMPSGGVSLDNMNQWMANGAWAVGIGSALTKGLEGDDYSKATENAKAFVDKYNNLK</sequence>
<dbReference type="EMBL" id="FOLT01000002">
    <property type="protein sequence ID" value="SFB97018.1"/>
    <property type="molecule type" value="Genomic_DNA"/>
</dbReference>
<dbReference type="NCBIfam" id="NF005119">
    <property type="entry name" value="PRK06552.1"/>
    <property type="match status" value="1"/>
</dbReference>
<dbReference type="InterPro" id="IPR000887">
    <property type="entry name" value="Aldlse_KDPG_KHG"/>
</dbReference>
<dbReference type="GO" id="GO:0016829">
    <property type="term" value="F:lyase activity"/>
    <property type="evidence" value="ECO:0007669"/>
    <property type="project" value="UniProtKB-KW"/>
</dbReference>
<dbReference type="PANTHER" id="PTHR30246">
    <property type="entry name" value="2-KETO-3-DEOXY-6-PHOSPHOGLUCONATE ALDOLASE"/>
    <property type="match status" value="1"/>
</dbReference>
<dbReference type="STRING" id="753702.SAMN04488102_10247"/>
<protein>
    <submittedName>
        <fullName evidence="6">2-dehydro-3-deoxyphosphogluconate aldolase / (4S)-4-hydroxy-2-oxoglutarate aldolase</fullName>
    </submittedName>
</protein>
<evidence type="ECO:0000256" key="5">
    <source>
        <dbReference type="ARBA" id="ARBA00023277"/>
    </source>
</evidence>
<evidence type="ECO:0000256" key="4">
    <source>
        <dbReference type="ARBA" id="ARBA00023239"/>
    </source>
</evidence>
<reference evidence="7" key="1">
    <citation type="submission" date="2016-10" db="EMBL/GenBank/DDBJ databases">
        <authorList>
            <person name="Varghese N."/>
            <person name="Submissions S."/>
        </authorList>
    </citation>
    <scope>NUCLEOTIDE SEQUENCE [LARGE SCALE GENOMIC DNA]</scope>
    <source>
        <strain evidence="7">DSM 23664</strain>
    </source>
</reference>
<comment type="similarity">
    <text evidence="2">Belongs to the KHG/KDPG aldolase family.</text>
</comment>
<dbReference type="InterPro" id="IPR013785">
    <property type="entry name" value="Aldolase_TIM"/>
</dbReference>
<dbReference type="OrthoDB" id="9802667at2"/>
<evidence type="ECO:0000313" key="7">
    <source>
        <dbReference type="Proteomes" id="UP000199612"/>
    </source>
</evidence>
<evidence type="ECO:0000256" key="3">
    <source>
        <dbReference type="ARBA" id="ARBA00011233"/>
    </source>
</evidence>
<name>A0A1I1FH66_9LACT</name>
<keyword evidence="4" id="KW-0456">Lyase</keyword>
<comment type="pathway">
    <text evidence="1">Carbohydrate acid metabolism.</text>
</comment>
<organism evidence="6 7">
    <name type="scientific">Alkalibacterium subtropicum</name>
    <dbReference type="NCBI Taxonomy" id="753702"/>
    <lineage>
        <taxon>Bacteria</taxon>
        <taxon>Bacillati</taxon>
        <taxon>Bacillota</taxon>
        <taxon>Bacilli</taxon>
        <taxon>Lactobacillales</taxon>
        <taxon>Carnobacteriaceae</taxon>
        <taxon>Alkalibacterium</taxon>
    </lineage>
</organism>